<dbReference type="RefSeq" id="WP_338453128.1">
    <property type="nucleotide sequence ID" value="NZ_CP137640.1"/>
</dbReference>
<keyword evidence="1" id="KW-0808">Transferase</keyword>
<keyword evidence="2" id="KW-1185">Reference proteome</keyword>
<reference evidence="1 2" key="1">
    <citation type="submission" date="2023-10" db="EMBL/GenBank/DDBJ databases">
        <title>Niallia locisalis sp.nov. isolated from a salt pond sample.</title>
        <authorList>
            <person name="Li X.-J."/>
            <person name="Dong L."/>
        </authorList>
    </citation>
    <scope>NUCLEOTIDE SEQUENCE [LARGE SCALE GENOMIC DNA]</scope>
    <source>
        <strain evidence="1 2">DSM 29761</strain>
    </source>
</reference>
<dbReference type="EMBL" id="CP137640">
    <property type="protein sequence ID" value="WVX84255.1"/>
    <property type="molecule type" value="Genomic_DNA"/>
</dbReference>
<organism evidence="1 2">
    <name type="scientific">Niallia oryzisoli</name>
    <dbReference type="NCBI Taxonomy" id="1737571"/>
    <lineage>
        <taxon>Bacteria</taxon>
        <taxon>Bacillati</taxon>
        <taxon>Bacillota</taxon>
        <taxon>Bacilli</taxon>
        <taxon>Bacillales</taxon>
        <taxon>Bacillaceae</taxon>
        <taxon>Niallia</taxon>
    </lineage>
</organism>
<protein>
    <submittedName>
        <fullName evidence="1">rRNA methyltransferase</fullName>
    </submittedName>
</protein>
<name>A0ABZ2CKQ2_9BACI</name>
<gene>
    <name evidence="1" type="ORF">R4Z09_15395</name>
</gene>
<dbReference type="GO" id="GO:0008168">
    <property type="term" value="F:methyltransferase activity"/>
    <property type="evidence" value="ECO:0007669"/>
    <property type="project" value="UniProtKB-KW"/>
</dbReference>
<proteinExistence type="predicted"/>
<accession>A0ABZ2CKQ2</accession>
<dbReference type="GO" id="GO:0032259">
    <property type="term" value="P:methylation"/>
    <property type="evidence" value="ECO:0007669"/>
    <property type="project" value="UniProtKB-KW"/>
</dbReference>
<evidence type="ECO:0000313" key="1">
    <source>
        <dbReference type="EMBL" id="WVX84255.1"/>
    </source>
</evidence>
<sequence length="127" mass="14899">MWKLVNGKLIQITDDSRVKFRTNISKSILDQLSALAEENDTHVNYLIENGLQTVLAQGVITFNKETRPKDRVQYKTTYDKDLLNSLKEFAKKHHLFINDVIEYSVKFINVEEVKNSSYKHRIERLNT</sequence>
<evidence type="ECO:0000313" key="2">
    <source>
        <dbReference type="Proteomes" id="UP001357223"/>
    </source>
</evidence>
<keyword evidence="1" id="KW-0489">Methyltransferase</keyword>
<dbReference type="Proteomes" id="UP001357223">
    <property type="component" value="Chromosome"/>
</dbReference>